<keyword evidence="3" id="KW-1185">Reference proteome</keyword>
<organism evidence="2 3">
    <name type="scientific">Pseudomonas mangiferae</name>
    <dbReference type="NCBI Taxonomy" id="2593654"/>
    <lineage>
        <taxon>Bacteria</taxon>
        <taxon>Pseudomonadati</taxon>
        <taxon>Pseudomonadota</taxon>
        <taxon>Gammaproteobacteria</taxon>
        <taxon>Pseudomonadales</taxon>
        <taxon>Pseudomonadaceae</taxon>
        <taxon>Pseudomonas</taxon>
    </lineage>
</organism>
<dbReference type="Pfam" id="PF08240">
    <property type="entry name" value="ADH_N"/>
    <property type="match status" value="1"/>
</dbReference>
<dbReference type="AlphaFoldDB" id="A0A553GVK4"/>
<dbReference type="EMBL" id="VJOY01000014">
    <property type="protein sequence ID" value="TRX73531.1"/>
    <property type="molecule type" value="Genomic_DNA"/>
</dbReference>
<dbReference type="PANTHER" id="PTHR43677">
    <property type="entry name" value="SHORT-CHAIN DEHYDROGENASE/REDUCTASE"/>
    <property type="match status" value="1"/>
</dbReference>
<dbReference type="CDD" id="cd08268">
    <property type="entry name" value="MDR2"/>
    <property type="match status" value="1"/>
</dbReference>
<dbReference type="InterPro" id="IPR036291">
    <property type="entry name" value="NAD(P)-bd_dom_sf"/>
</dbReference>
<dbReference type="SUPFAM" id="SSF51735">
    <property type="entry name" value="NAD(P)-binding Rossmann-fold domains"/>
    <property type="match status" value="1"/>
</dbReference>
<dbReference type="Proteomes" id="UP000315235">
    <property type="component" value="Unassembled WGS sequence"/>
</dbReference>
<evidence type="ECO:0000259" key="1">
    <source>
        <dbReference type="SMART" id="SM00829"/>
    </source>
</evidence>
<dbReference type="Gene3D" id="3.40.50.720">
    <property type="entry name" value="NAD(P)-binding Rossmann-like Domain"/>
    <property type="match status" value="1"/>
</dbReference>
<accession>A0A553GVK4</accession>
<dbReference type="SUPFAM" id="SSF50129">
    <property type="entry name" value="GroES-like"/>
    <property type="match status" value="1"/>
</dbReference>
<evidence type="ECO:0000313" key="3">
    <source>
        <dbReference type="Proteomes" id="UP000315235"/>
    </source>
</evidence>
<dbReference type="GO" id="GO:0016491">
    <property type="term" value="F:oxidoreductase activity"/>
    <property type="evidence" value="ECO:0007669"/>
    <property type="project" value="InterPro"/>
</dbReference>
<dbReference type="Gene3D" id="3.90.180.10">
    <property type="entry name" value="Medium-chain alcohol dehydrogenases, catalytic domain"/>
    <property type="match status" value="1"/>
</dbReference>
<dbReference type="Pfam" id="PF13602">
    <property type="entry name" value="ADH_zinc_N_2"/>
    <property type="match status" value="1"/>
</dbReference>
<comment type="caution">
    <text evidence="2">The sequence shown here is derived from an EMBL/GenBank/DDBJ whole genome shotgun (WGS) entry which is preliminary data.</text>
</comment>
<dbReference type="InterPro" id="IPR011032">
    <property type="entry name" value="GroES-like_sf"/>
</dbReference>
<dbReference type="SMART" id="SM00829">
    <property type="entry name" value="PKS_ER"/>
    <property type="match status" value="1"/>
</dbReference>
<reference evidence="2 3" key="1">
    <citation type="submission" date="2019-07" db="EMBL/GenBank/DDBJ databases">
        <title>Pseudomonas mangiferae sp. nov., isolated from bark of mango tree in Thailand.</title>
        <authorList>
            <person name="Srisuk N."/>
            <person name="Anurat P."/>
        </authorList>
    </citation>
    <scope>NUCLEOTIDE SEQUENCE [LARGE SCALE GENOMIC DNA]</scope>
    <source>
        <strain evidence="2 3">DMKU_BBB3-04</strain>
    </source>
</reference>
<evidence type="ECO:0000313" key="2">
    <source>
        <dbReference type="EMBL" id="TRX73531.1"/>
    </source>
</evidence>
<sequence>MSRVIRFHRFGPADVLQYETATPPAPGPGEVLVRVQAIGVSWKDVLWRQNLAPEQANLPAGVGDEMAGVVEALGAGVEDLQVGMAVASFPANTPNRYPAYGEHVVMPRNALTPYPDALTPAQACVHYAPLLLAYFALVDLAGLKAGQRVLITEASNCFAPQTVQLAKALGAQVIASTQDATAKEFLKQMGADQVVVTEEQDLVLAVEKYTDKRGVEVVLDACGGQQMSLLGDVAAPRGKLVLYGLNGGNEASFPACAAFKKHLQFYRHCLLDFTGHPEMGIECNPQAVERALVHINQLTRDGLLKPPIDKVFPFEDVVEAHRYMESGPKRGRVLLQLAEIG</sequence>
<feature type="domain" description="Enoyl reductase (ER)" evidence="1">
    <location>
        <begin position="11"/>
        <end position="335"/>
    </location>
</feature>
<dbReference type="InterPro" id="IPR020843">
    <property type="entry name" value="ER"/>
</dbReference>
<dbReference type="RefSeq" id="WP_143489643.1">
    <property type="nucleotide sequence ID" value="NZ_VJOY01000014.1"/>
</dbReference>
<name>A0A553GVK4_9PSED</name>
<dbReference type="InterPro" id="IPR013154">
    <property type="entry name" value="ADH-like_N"/>
</dbReference>
<gene>
    <name evidence="2" type="ORF">FM069_17385</name>
</gene>
<dbReference type="OrthoDB" id="9805883at2"/>
<dbReference type="InterPro" id="IPR051397">
    <property type="entry name" value="Zn-ADH-like_protein"/>
</dbReference>
<dbReference type="PANTHER" id="PTHR43677:SF4">
    <property type="entry name" value="QUINONE OXIDOREDUCTASE-LIKE PROTEIN 2"/>
    <property type="match status" value="1"/>
</dbReference>
<protein>
    <submittedName>
        <fullName evidence="2">Zinc-dependent alcohol dehydrogenase family protein</fullName>
    </submittedName>
</protein>
<proteinExistence type="predicted"/>